<feature type="transmembrane region" description="Helical" evidence="1">
    <location>
        <begin position="6"/>
        <end position="24"/>
    </location>
</feature>
<accession>A0ABT3EQX1</accession>
<dbReference type="Proteomes" id="UP001060566">
    <property type="component" value="Unassembled WGS sequence"/>
</dbReference>
<evidence type="ECO:0000313" key="2">
    <source>
        <dbReference type="EMBL" id="MCW1239205.1"/>
    </source>
</evidence>
<keyword evidence="3" id="KW-1185">Reference proteome</keyword>
<comment type="caution">
    <text evidence="2">The sequence shown here is derived from an EMBL/GenBank/DDBJ whole genome shotgun (WGS) entry which is preliminary data.</text>
</comment>
<name>A0ABT3EQX1_9BACI</name>
<feature type="transmembrane region" description="Helical" evidence="1">
    <location>
        <begin position="166"/>
        <end position="187"/>
    </location>
</feature>
<evidence type="ECO:0000256" key="1">
    <source>
        <dbReference type="SAM" id="Phobius"/>
    </source>
</evidence>
<evidence type="ECO:0000313" key="3">
    <source>
        <dbReference type="Proteomes" id="UP001060566"/>
    </source>
</evidence>
<dbReference type="GeneID" id="301197967"/>
<keyword evidence="1" id="KW-0472">Membrane</keyword>
<dbReference type="RefSeq" id="WP_264461527.1">
    <property type="nucleotide sequence ID" value="NZ_JAOXJG010000005.1"/>
</dbReference>
<keyword evidence="1" id="KW-1133">Transmembrane helix</keyword>
<sequence>MKNEFVPLISAAIGGGVALVVVFVNQTMEHLRWKDKLKRRGEDKYLDKKIELLHESNIEFFQLANDALRVSRLTFDSIKLEFKVLDDNVRKRIALCSPYIDNELNMKIESVYEILTTIRLILNEEVEGTEEEVVTNLLWLNEALWEVRDDITNIIKQLVVPPYKSIWGKGILLISILINILLTIILIS</sequence>
<keyword evidence="1" id="KW-0812">Transmembrane</keyword>
<gene>
    <name evidence="2" type="ORF">NGM45_08985</name>
</gene>
<reference evidence="2" key="1">
    <citation type="submission" date="2022-10" db="EMBL/GenBank/DDBJ databases">
        <title>De novo draft assembly of the Pseudomonas pretiosus genome isolated from the plants rhizorohere.</title>
        <authorList>
            <person name="Robas M."/>
            <person name="Fernandez V.M."/>
            <person name="Provanza A."/>
            <person name="Jimenez P.A."/>
        </authorList>
    </citation>
    <scope>NUCLEOTIDE SEQUENCE</scope>
    <source>
        <strain evidence="2">SAICEU11T</strain>
    </source>
</reference>
<organism evidence="2 3">
    <name type="scientific">Bacillus pretiosus</name>
    <dbReference type="NCBI Taxonomy" id="2983392"/>
    <lineage>
        <taxon>Bacteria</taxon>
        <taxon>Bacillati</taxon>
        <taxon>Bacillota</taxon>
        <taxon>Bacilli</taxon>
        <taxon>Bacillales</taxon>
        <taxon>Bacillaceae</taxon>
        <taxon>Bacillus</taxon>
    </lineage>
</organism>
<proteinExistence type="predicted"/>
<dbReference type="EMBL" id="JAOXJG010000005">
    <property type="protein sequence ID" value="MCW1239205.1"/>
    <property type="molecule type" value="Genomic_DNA"/>
</dbReference>
<protein>
    <submittedName>
        <fullName evidence="2">Uncharacterized protein</fullName>
    </submittedName>
</protein>